<name>A0A512L8U7_9PROT</name>
<feature type="region of interest" description="Disordered" evidence="1">
    <location>
        <begin position="1"/>
        <end position="32"/>
    </location>
</feature>
<organism evidence="2 3">
    <name type="scientific">Sulfuriferula plumbiphila</name>
    <dbReference type="NCBI Taxonomy" id="171865"/>
    <lineage>
        <taxon>Bacteria</taxon>
        <taxon>Pseudomonadati</taxon>
        <taxon>Pseudomonadota</taxon>
        <taxon>Betaproteobacteria</taxon>
        <taxon>Nitrosomonadales</taxon>
        <taxon>Sulfuricellaceae</taxon>
        <taxon>Sulfuriferula</taxon>
    </lineage>
</organism>
<gene>
    <name evidence="2" type="ORF">TPL01_20420</name>
</gene>
<dbReference type="AlphaFoldDB" id="A0A512L8U7"/>
<comment type="caution">
    <text evidence="2">The sequence shown here is derived from an EMBL/GenBank/DDBJ whole genome shotgun (WGS) entry which is preliminary data.</text>
</comment>
<evidence type="ECO:0000313" key="3">
    <source>
        <dbReference type="Proteomes" id="UP000321337"/>
    </source>
</evidence>
<evidence type="ECO:0000256" key="1">
    <source>
        <dbReference type="SAM" id="MobiDB-lite"/>
    </source>
</evidence>
<dbReference type="RefSeq" id="WP_147073397.1">
    <property type="nucleotide sequence ID" value="NZ_AP021884.1"/>
</dbReference>
<proteinExistence type="predicted"/>
<sequence length="63" mass="7019">MTQNLENPSLFRAVAPEVPPPEAGTHHPDRRDQYCAKRFRNKTGGSFPGPLLNARFLCKKLAA</sequence>
<keyword evidence="3" id="KW-1185">Reference proteome</keyword>
<reference evidence="2 3" key="1">
    <citation type="submission" date="2019-07" db="EMBL/GenBank/DDBJ databases">
        <title>Whole genome shotgun sequence of Thiobacillus plumbophilus NBRC 107929.</title>
        <authorList>
            <person name="Hosoyama A."/>
            <person name="Uohara A."/>
            <person name="Ohji S."/>
            <person name="Ichikawa N."/>
        </authorList>
    </citation>
    <scope>NUCLEOTIDE SEQUENCE [LARGE SCALE GENOMIC DNA]</scope>
    <source>
        <strain evidence="2 3">NBRC 107929</strain>
    </source>
</reference>
<dbReference type="Proteomes" id="UP000321337">
    <property type="component" value="Unassembled WGS sequence"/>
</dbReference>
<dbReference type="EMBL" id="BKAD01000020">
    <property type="protein sequence ID" value="GEP30904.1"/>
    <property type="molecule type" value="Genomic_DNA"/>
</dbReference>
<evidence type="ECO:0000313" key="2">
    <source>
        <dbReference type="EMBL" id="GEP30904.1"/>
    </source>
</evidence>
<protein>
    <submittedName>
        <fullName evidence="2">Uncharacterized protein</fullName>
    </submittedName>
</protein>
<accession>A0A512L8U7</accession>